<evidence type="ECO:0000259" key="7">
    <source>
        <dbReference type="SMART" id="SM01383"/>
    </source>
</evidence>
<evidence type="ECO:0000256" key="2">
    <source>
        <dbReference type="ARBA" id="ARBA00005636"/>
    </source>
</evidence>
<dbReference type="AlphaFoldDB" id="A0A0G2YMJ8"/>
<dbReference type="PANTHER" id="PTHR13691:SF44">
    <property type="entry name" value="LARGE RIBOSOMAL SUBUNIT PROTEIN UL2MZ-RELATED"/>
    <property type="match status" value="1"/>
</dbReference>
<dbReference type="Gene3D" id="2.40.50.140">
    <property type="entry name" value="Nucleic acid-binding proteins"/>
    <property type="match status" value="1"/>
</dbReference>
<proteinExistence type="evidence at transcript level"/>
<keyword evidence="4 8" id="KW-0496">Mitochondrion</keyword>
<evidence type="ECO:0000256" key="4">
    <source>
        <dbReference type="ARBA" id="ARBA00023128"/>
    </source>
</evidence>
<dbReference type="PANTHER" id="PTHR13691">
    <property type="entry name" value="RIBOSOMAL PROTEIN L2"/>
    <property type="match status" value="1"/>
</dbReference>
<sequence length="405" mass="43984">MGAVLLPSSRIPGLLRYRSHTSKTQIPPILDLHLDIQSDRDTMMKNLFLFSKAVNELACLNQVFGSAARQSSGVLVESVGNCNKYHSSSGDAAASSKRNIRKNAPVKILTTGKSVSAGRNSLGRITIYHRGGGAKRLQRTIDLKRSTSSMGIVERIEYDPNRSSRIALVRWIEGVRPRKPNTADGFSPTHKIIEPTPVSLRGQFSFCSLPGKVYHEKVDGSSPGTAEAYVDGRTSDMPALLKRSVASKDAGSKKSCVRDVLLSAFSSSKAEEETAFVLLSSSSSFPRVAVAGAKPAYFAAGMSSELSGKDMFSLCDVQKWRTNSTHSEHRIKRKAAISWQSLKQGNLGFVAAVEHNKSKQSGKGSKDGASNINRAPVTYIIASHNMEVGRMVMNCDWSRPTTSNF</sequence>
<dbReference type="SMART" id="SM01383">
    <property type="entry name" value="Ribosomal_L2"/>
    <property type="match status" value="1"/>
</dbReference>
<dbReference type="GO" id="GO:0032543">
    <property type="term" value="P:mitochondrial translation"/>
    <property type="evidence" value="ECO:0007669"/>
    <property type="project" value="TreeGrafter"/>
</dbReference>
<dbReference type="SUPFAM" id="SSF50249">
    <property type="entry name" value="Nucleic acid-binding proteins"/>
    <property type="match status" value="1"/>
</dbReference>
<dbReference type="InterPro" id="IPR002171">
    <property type="entry name" value="Ribosomal_uL2"/>
</dbReference>
<keyword evidence="3 8" id="KW-0689">Ribosomal protein</keyword>
<dbReference type="InterPro" id="IPR012340">
    <property type="entry name" value="NA-bd_OB-fold"/>
</dbReference>
<reference evidence="8" key="1">
    <citation type="submission" date="2015-03" db="EMBL/GenBank/DDBJ databases">
        <title>Dynamic evolution of Geranium mitochondrial genomes through multiple horizontal and intracellular gene transfers.</title>
        <authorList>
            <person name="Park S."/>
            <person name="Grewe F."/>
            <person name="Zhu A."/>
            <person name="Ruhlman T.A."/>
            <person name="Sabir J."/>
            <person name="Mower J.P."/>
            <person name="Jansen R.K."/>
        </authorList>
    </citation>
    <scope>NUCLEOTIDE SEQUENCE</scope>
</reference>
<name>A0A0G2YMJ8_9ROSI</name>
<dbReference type="GO" id="GO:0003735">
    <property type="term" value="F:structural constituent of ribosome"/>
    <property type="evidence" value="ECO:0007669"/>
    <property type="project" value="InterPro"/>
</dbReference>
<evidence type="ECO:0000256" key="3">
    <source>
        <dbReference type="ARBA" id="ARBA00022980"/>
    </source>
</evidence>
<evidence type="ECO:0000256" key="6">
    <source>
        <dbReference type="ARBA" id="ARBA00078513"/>
    </source>
</evidence>
<dbReference type="EMBL" id="KP963184">
    <property type="protein sequence ID" value="AKI85068.1"/>
    <property type="molecule type" value="mRNA"/>
</dbReference>
<comment type="similarity">
    <text evidence="2">Belongs to the universal ribosomal protein uL2 family.</text>
</comment>
<gene>
    <name evidence="8" type="primary">rpl2</name>
</gene>
<evidence type="ECO:0000256" key="1">
    <source>
        <dbReference type="ARBA" id="ARBA00004173"/>
    </source>
</evidence>
<dbReference type="GO" id="GO:0003723">
    <property type="term" value="F:RNA binding"/>
    <property type="evidence" value="ECO:0007669"/>
    <property type="project" value="TreeGrafter"/>
</dbReference>
<geneLocation type="mitochondrion" evidence="8"/>
<evidence type="ECO:0000313" key="8">
    <source>
        <dbReference type="EMBL" id="AKI85068.1"/>
    </source>
</evidence>
<accession>A0A0G2YMJ8</accession>
<dbReference type="Pfam" id="PF00181">
    <property type="entry name" value="Ribosomal_L2_N"/>
    <property type="match status" value="1"/>
</dbReference>
<dbReference type="InterPro" id="IPR022666">
    <property type="entry name" value="Ribosomal_uL2_RNA-bd_dom"/>
</dbReference>
<dbReference type="GO" id="GO:0005762">
    <property type="term" value="C:mitochondrial large ribosomal subunit"/>
    <property type="evidence" value="ECO:0007669"/>
    <property type="project" value="TreeGrafter"/>
</dbReference>
<organism evidence="8">
    <name type="scientific">Melianthus villosus</name>
    <dbReference type="NCBI Taxonomy" id="377280"/>
    <lineage>
        <taxon>Eukaryota</taxon>
        <taxon>Viridiplantae</taxon>
        <taxon>Streptophyta</taxon>
        <taxon>Embryophyta</taxon>
        <taxon>Tracheophyta</taxon>
        <taxon>Spermatophyta</taxon>
        <taxon>Magnoliopsida</taxon>
        <taxon>eudicotyledons</taxon>
        <taxon>Gunneridae</taxon>
        <taxon>Pentapetalae</taxon>
        <taxon>rosids</taxon>
        <taxon>malvids</taxon>
        <taxon>Geraniales</taxon>
        <taxon>Francoaceae</taxon>
        <taxon>Melianthus</taxon>
    </lineage>
</organism>
<comment type="subcellular location">
    <subcellularLocation>
        <location evidence="1">Mitochondrion</location>
    </subcellularLocation>
</comment>
<evidence type="ECO:0000256" key="5">
    <source>
        <dbReference type="ARBA" id="ARBA00023274"/>
    </source>
</evidence>
<protein>
    <recommendedName>
        <fullName evidence="6">60S ribosomal protein L2, mitochondrial</fullName>
    </recommendedName>
</protein>
<dbReference type="FunFam" id="2.40.50.140:FF:000254">
    <property type="entry name" value="Ribosomal protein L2 mitochondrion"/>
    <property type="match status" value="1"/>
</dbReference>
<keyword evidence="5" id="KW-0687">Ribonucleoprotein</keyword>
<feature type="domain" description="Large ribosomal subunit protein uL2 RNA-binding" evidence="7">
    <location>
        <begin position="118"/>
        <end position="194"/>
    </location>
</feature>